<dbReference type="Gene3D" id="3.30.200.20">
    <property type="entry name" value="Phosphorylase Kinase, domain 1"/>
    <property type="match status" value="1"/>
</dbReference>
<dbReference type="PROSITE" id="PS50011">
    <property type="entry name" value="PROTEIN_KINASE_DOM"/>
    <property type="match status" value="1"/>
</dbReference>
<evidence type="ECO:0000256" key="3">
    <source>
        <dbReference type="ARBA" id="ARBA00022679"/>
    </source>
</evidence>
<keyword evidence="8" id="KW-0812">Transmembrane</keyword>
<sequence>MATTYLARDLVLDRPVAVKILRADSSDAREEARFEREARAAAAVSHPNVVQLYDAGRDGELRYLVMEWVDGGDLARLIRERAPLPVDEAVRLALDVLNGLAAIHRAGIVHRDVKPANVLLDRHGRAKLTDFGIARRADDPTLTGPVDLLGTAPYVAPERIRGQPATAASDLYAVGVLLYELLTGRLPFLGQTPDELLAQHLHTVPVSPRRWRRDIPPALEQVVLRALAKEPELRYRSAEAMAAALQAAILGGKTSAQTDGTALTPARQGRARAGTLRLAGGATVLSLAVIVLLALLARAQLPGERPVPTPTTAAIVLVPAAATATPTVAPPPTRQPTPTPRPTPTPLPTPTPQPVQALLGSLKVLAPTPPELRRFTDAPALTFAPEELAGAYLPARDGALKGFSRDLANAALLFGSGSGTEQASVSFVIPAGTERLLIQVEGRQHRGDPVAGFQMELAGWVIWDGQNPFAGTGWSTINVVLHFDRLESEVPVTLTLRNVSGPGERGAEPWLAVRSVRVLSAD</sequence>
<evidence type="ECO:0000256" key="5">
    <source>
        <dbReference type="ARBA" id="ARBA00022777"/>
    </source>
</evidence>
<evidence type="ECO:0000256" key="1">
    <source>
        <dbReference type="ARBA" id="ARBA00012513"/>
    </source>
</evidence>
<evidence type="ECO:0000256" key="4">
    <source>
        <dbReference type="ARBA" id="ARBA00022741"/>
    </source>
</evidence>
<dbReference type="InterPro" id="IPR000719">
    <property type="entry name" value="Prot_kinase_dom"/>
</dbReference>
<evidence type="ECO:0000256" key="6">
    <source>
        <dbReference type="ARBA" id="ARBA00022840"/>
    </source>
</evidence>
<keyword evidence="2 10" id="KW-0723">Serine/threonine-protein kinase</keyword>
<dbReference type="GO" id="GO:0005524">
    <property type="term" value="F:ATP binding"/>
    <property type="evidence" value="ECO:0007669"/>
    <property type="project" value="UniProtKB-KW"/>
</dbReference>
<dbReference type="InterPro" id="IPR008271">
    <property type="entry name" value="Ser/Thr_kinase_AS"/>
</dbReference>
<evidence type="ECO:0000259" key="9">
    <source>
        <dbReference type="PROSITE" id="PS50011"/>
    </source>
</evidence>
<dbReference type="EC" id="2.7.11.1" evidence="1"/>
<dbReference type="SMART" id="SM00220">
    <property type="entry name" value="S_TKc"/>
    <property type="match status" value="1"/>
</dbReference>
<evidence type="ECO:0000256" key="2">
    <source>
        <dbReference type="ARBA" id="ARBA00022527"/>
    </source>
</evidence>
<feature type="region of interest" description="Disordered" evidence="7">
    <location>
        <begin position="325"/>
        <end position="352"/>
    </location>
</feature>
<dbReference type="PANTHER" id="PTHR43289:SF6">
    <property type="entry name" value="SERINE_THREONINE-PROTEIN KINASE NEKL-3"/>
    <property type="match status" value="1"/>
</dbReference>
<protein>
    <recommendedName>
        <fullName evidence="1">non-specific serine/threonine protein kinase</fullName>
        <ecNumber evidence="1">2.7.11.1</ecNumber>
    </recommendedName>
</protein>
<dbReference type="EMBL" id="DSJL01000011">
    <property type="protein sequence ID" value="HEF66352.1"/>
    <property type="molecule type" value="Genomic_DNA"/>
</dbReference>
<dbReference type="FunFam" id="1.10.510.10:FF:000021">
    <property type="entry name" value="Serine/threonine protein kinase"/>
    <property type="match status" value="1"/>
</dbReference>
<keyword evidence="8" id="KW-0472">Membrane</keyword>
<dbReference type="Gene3D" id="1.10.510.10">
    <property type="entry name" value="Transferase(Phosphotransferase) domain 1"/>
    <property type="match status" value="1"/>
</dbReference>
<accession>A0A7C1XSR8</accession>
<dbReference type="CDD" id="cd14014">
    <property type="entry name" value="STKc_PknB_like"/>
    <property type="match status" value="1"/>
</dbReference>
<dbReference type="Pfam" id="PF00069">
    <property type="entry name" value="Pkinase"/>
    <property type="match status" value="1"/>
</dbReference>
<keyword evidence="8" id="KW-1133">Transmembrane helix</keyword>
<dbReference type="InterPro" id="IPR011009">
    <property type="entry name" value="Kinase-like_dom_sf"/>
</dbReference>
<keyword evidence="6" id="KW-0067">ATP-binding</keyword>
<gene>
    <name evidence="10" type="ORF">ENP47_12265</name>
</gene>
<comment type="caution">
    <text evidence="10">The sequence shown here is derived from an EMBL/GenBank/DDBJ whole genome shotgun (WGS) entry which is preliminary data.</text>
</comment>
<feature type="domain" description="Protein kinase" evidence="9">
    <location>
        <begin position="1"/>
        <end position="249"/>
    </location>
</feature>
<dbReference type="PROSITE" id="PS00108">
    <property type="entry name" value="PROTEIN_KINASE_ST"/>
    <property type="match status" value="1"/>
</dbReference>
<name>A0A7C1XSR8_THERO</name>
<dbReference type="AlphaFoldDB" id="A0A7C1XSR8"/>
<feature type="compositionally biased region" description="Pro residues" evidence="7">
    <location>
        <begin position="328"/>
        <end position="352"/>
    </location>
</feature>
<dbReference type="GO" id="GO:0004674">
    <property type="term" value="F:protein serine/threonine kinase activity"/>
    <property type="evidence" value="ECO:0007669"/>
    <property type="project" value="UniProtKB-KW"/>
</dbReference>
<keyword evidence="5 10" id="KW-0418">Kinase</keyword>
<organism evidence="10">
    <name type="scientific">Thermomicrobium roseum</name>
    <dbReference type="NCBI Taxonomy" id="500"/>
    <lineage>
        <taxon>Bacteria</taxon>
        <taxon>Pseudomonadati</taxon>
        <taxon>Thermomicrobiota</taxon>
        <taxon>Thermomicrobia</taxon>
        <taxon>Thermomicrobiales</taxon>
        <taxon>Thermomicrobiaceae</taxon>
        <taxon>Thermomicrobium</taxon>
    </lineage>
</organism>
<evidence type="ECO:0000256" key="8">
    <source>
        <dbReference type="SAM" id="Phobius"/>
    </source>
</evidence>
<keyword evidence="4" id="KW-0547">Nucleotide-binding</keyword>
<reference evidence="10" key="1">
    <citation type="journal article" date="2020" name="mSystems">
        <title>Genome- and Community-Level Interaction Insights into Carbon Utilization and Element Cycling Functions of Hydrothermarchaeota in Hydrothermal Sediment.</title>
        <authorList>
            <person name="Zhou Z."/>
            <person name="Liu Y."/>
            <person name="Xu W."/>
            <person name="Pan J."/>
            <person name="Luo Z.H."/>
            <person name="Li M."/>
        </authorList>
    </citation>
    <scope>NUCLEOTIDE SEQUENCE [LARGE SCALE GENOMIC DNA]</scope>
    <source>
        <strain evidence="10">SpSt-222</strain>
    </source>
</reference>
<evidence type="ECO:0000313" key="10">
    <source>
        <dbReference type="EMBL" id="HEF66352.1"/>
    </source>
</evidence>
<keyword evidence="3" id="KW-0808">Transferase</keyword>
<proteinExistence type="predicted"/>
<dbReference type="PANTHER" id="PTHR43289">
    <property type="entry name" value="MITOGEN-ACTIVATED PROTEIN KINASE KINASE KINASE 20-RELATED"/>
    <property type="match status" value="1"/>
</dbReference>
<dbReference type="SUPFAM" id="SSF56112">
    <property type="entry name" value="Protein kinase-like (PK-like)"/>
    <property type="match status" value="1"/>
</dbReference>
<evidence type="ECO:0000256" key="7">
    <source>
        <dbReference type="SAM" id="MobiDB-lite"/>
    </source>
</evidence>
<feature type="transmembrane region" description="Helical" evidence="8">
    <location>
        <begin position="276"/>
        <end position="297"/>
    </location>
</feature>